<dbReference type="OrthoDB" id="4882251at2"/>
<comment type="caution">
    <text evidence="3">The sequence shown here is derived from an EMBL/GenBank/DDBJ whole genome shotgun (WGS) entry which is preliminary data.</text>
</comment>
<dbReference type="InterPro" id="IPR056934">
    <property type="entry name" value="SH3_Rv0428c"/>
</dbReference>
<organism evidence="3 4">
    <name type="scientific">Kocuria soli</name>
    <dbReference type="NCBI Taxonomy" id="2485125"/>
    <lineage>
        <taxon>Bacteria</taxon>
        <taxon>Bacillati</taxon>
        <taxon>Actinomycetota</taxon>
        <taxon>Actinomycetes</taxon>
        <taxon>Micrococcales</taxon>
        <taxon>Micrococcaceae</taxon>
        <taxon>Kocuria</taxon>
    </lineage>
</organism>
<dbReference type="AlphaFoldDB" id="A0A3N3ZQV5"/>
<dbReference type="RefSeq" id="WP_123825530.1">
    <property type="nucleotide sequence ID" value="NZ_RKMF01000011.1"/>
</dbReference>
<evidence type="ECO:0000313" key="3">
    <source>
        <dbReference type="EMBL" id="ROZ62670.1"/>
    </source>
</evidence>
<reference evidence="3 4" key="1">
    <citation type="submission" date="2018-10" db="EMBL/GenBank/DDBJ databases">
        <title>Kocuria sp. M5W7-7, whole genome shotgun sequence.</title>
        <authorList>
            <person name="Tuo L."/>
        </authorList>
    </citation>
    <scope>NUCLEOTIDE SEQUENCE [LARGE SCALE GENOMIC DNA]</scope>
    <source>
        <strain evidence="3 4">M5W7-7</strain>
    </source>
</reference>
<accession>A0A3N3ZQV5</accession>
<name>A0A3N3ZQV5_9MICC</name>
<protein>
    <recommendedName>
        <fullName evidence="2">Histone acetyltransferase Rv0428c-like SH3 domain-containing protein</fullName>
    </recommendedName>
</protein>
<evidence type="ECO:0000313" key="4">
    <source>
        <dbReference type="Proteomes" id="UP000270616"/>
    </source>
</evidence>
<dbReference type="Pfam" id="PF24551">
    <property type="entry name" value="SH3_Rv0428c"/>
    <property type="match status" value="1"/>
</dbReference>
<dbReference type="EMBL" id="RKMF01000011">
    <property type="protein sequence ID" value="ROZ62670.1"/>
    <property type="molecule type" value="Genomic_DNA"/>
</dbReference>
<feature type="region of interest" description="Disordered" evidence="1">
    <location>
        <begin position="47"/>
        <end position="70"/>
    </location>
</feature>
<evidence type="ECO:0000259" key="2">
    <source>
        <dbReference type="Pfam" id="PF24551"/>
    </source>
</evidence>
<proteinExistence type="predicted"/>
<evidence type="ECO:0000256" key="1">
    <source>
        <dbReference type="SAM" id="MobiDB-lite"/>
    </source>
</evidence>
<feature type="domain" description="Histone acetyltransferase Rv0428c-like SH3" evidence="2">
    <location>
        <begin position="15"/>
        <end position="45"/>
    </location>
</feature>
<keyword evidence="4" id="KW-1185">Reference proteome</keyword>
<dbReference type="Proteomes" id="UP000270616">
    <property type="component" value="Unassembled WGS sequence"/>
</dbReference>
<sequence>MNTSVPAVALLRSLPVGTRVTVRWALPDGNTSGKKFTDSIGSIVAPVSSPSLLSDNDGGHDPGQGDPLVLDTRQGEVRIPWEAVRLAKRVPPPPPRRPRD</sequence>
<gene>
    <name evidence="3" type="ORF">EDL96_09380</name>
</gene>